<dbReference type="InterPro" id="IPR006664">
    <property type="entry name" value="OMP_bac"/>
</dbReference>
<dbReference type="PRINTS" id="PR01021">
    <property type="entry name" value="OMPADOMAIN"/>
</dbReference>
<comment type="caution">
    <text evidence="14">The sequence shown here is derived from an EMBL/GenBank/DDBJ whole genome shotgun (WGS) entry which is preliminary data.</text>
</comment>
<evidence type="ECO:0000313" key="14">
    <source>
        <dbReference type="EMBL" id="MFC3711596.1"/>
    </source>
</evidence>
<evidence type="ECO:0000313" key="15">
    <source>
        <dbReference type="Proteomes" id="UP001595615"/>
    </source>
</evidence>
<feature type="domain" description="OmpA-like" evidence="13">
    <location>
        <begin position="258"/>
        <end position="375"/>
    </location>
</feature>
<keyword evidence="8 10" id="KW-0472">Membrane</keyword>
<reference evidence="15" key="1">
    <citation type="journal article" date="2019" name="Int. J. Syst. Evol. Microbiol.">
        <title>The Global Catalogue of Microorganisms (GCM) 10K type strain sequencing project: providing services to taxonomists for standard genome sequencing and annotation.</title>
        <authorList>
            <consortium name="The Broad Institute Genomics Platform"/>
            <consortium name="The Broad Institute Genome Sequencing Center for Infectious Disease"/>
            <person name="Wu L."/>
            <person name="Ma J."/>
        </authorList>
    </citation>
    <scope>NUCLEOTIDE SEQUENCE [LARGE SCALE GENOMIC DNA]</scope>
    <source>
        <strain evidence="15">KCTC 42644</strain>
    </source>
</reference>
<comment type="subcellular location">
    <subcellularLocation>
        <location evidence="1">Cell outer membrane</location>
        <topology evidence="1">Multi-pass membrane protein</topology>
    </subcellularLocation>
</comment>
<evidence type="ECO:0000256" key="11">
    <source>
        <dbReference type="SAM" id="MobiDB-lite"/>
    </source>
</evidence>
<dbReference type="InterPro" id="IPR006665">
    <property type="entry name" value="OmpA-like"/>
</dbReference>
<evidence type="ECO:0000256" key="10">
    <source>
        <dbReference type="PROSITE-ProRule" id="PRU00473"/>
    </source>
</evidence>
<keyword evidence="9" id="KW-0998">Cell outer membrane</keyword>
<dbReference type="InterPro" id="IPR036737">
    <property type="entry name" value="OmpA-like_sf"/>
</dbReference>
<dbReference type="SUPFAM" id="SSF56925">
    <property type="entry name" value="OMPA-like"/>
    <property type="match status" value="1"/>
</dbReference>
<feature type="region of interest" description="Disordered" evidence="11">
    <location>
        <begin position="237"/>
        <end position="267"/>
    </location>
</feature>
<keyword evidence="6" id="KW-0406">Ion transport</keyword>
<evidence type="ECO:0000256" key="6">
    <source>
        <dbReference type="ARBA" id="ARBA00023065"/>
    </source>
</evidence>
<evidence type="ECO:0000256" key="5">
    <source>
        <dbReference type="ARBA" id="ARBA00022729"/>
    </source>
</evidence>
<sequence>MRKFAVALALATTALAGPALARDGAWYVGVEGGGMIVENIQYDIFPTTGGVLPNAAEVNHKVGFDGDLIVGYDLGPTRIEFELGYKKADVSTITTSGLNATNALPGGVTGRFTGATGDTSALSFMLNSMFDFGGVDSPWAGSIGAGIGVARVKASGNALTGTAASFADDSDTGVAYQVVAGVRRAVSDNVELGLKYRFFNVEQVDLVLNDGREATGRFRSHSLLASLIYNFGAPEEPVAAPPPPPPAPAEPPAPPPPPPPPPAPGPFIVFFDWDKSDITTEAASILDNVAAQYASTGQASVTLAGHADKSGSDSYNQGLSERRAAGVRDYLVGKGIPGGVITSEAFGESRPLVETADGVREPQNRRVEINFAGGAAPAQ</sequence>
<dbReference type="PANTHER" id="PTHR30329:SF21">
    <property type="entry name" value="LIPOPROTEIN YIAD-RELATED"/>
    <property type="match status" value="1"/>
</dbReference>
<dbReference type="Gene3D" id="2.40.160.20">
    <property type="match status" value="1"/>
</dbReference>
<keyword evidence="2" id="KW-0813">Transport</keyword>
<dbReference type="SUPFAM" id="SSF103088">
    <property type="entry name" value="OmpA-like"/>
    <property type="match status" value="1"/>
</dbReference>
<dbReference type="Pfam" id="PF00691">
    <property type="entry name" value="OmpA"/>
    <property type="match status" value="1"/>
</dbReference>
<dbReference type="CDD" id="cd07185">
    <property type="entry name" value="OmpA_C-like"/>
    <property type="match status" value="1"/>
</dbReference>
<evidence type="ECO:0000259" key="13">
    <source>
        <dbReference type="PROSITE" id="PS51123"/>
    </source>
</evidence>
<organism evidence="14 15">
    <name type="scientific">Sphingoaurantiacus capsulatus</name>
    <dbReference type="NCBI Taxonomy" id="1771310"/>
    <lineage>
        <taxon>Bacteria</taxon>
        <taxon>Pseudomonadati</taxon>
        <taxon>Pseudomonadota</taxon>
        <taxon>Alphaproteobacteria</taxon>
        <taxon>Sphingomonadales</taxon>
        <taxon>Sphingosinicellaceae</taxon>
        <taxon>Sphingoaurantiacus</taxon>
    </lineage>
</organism>
<evidence type="ECO:0000256" key="4">
    <source>
        <dbReference type="ARBA" id="ARBA00022692"/>
    </source>
</evidence>
<dbReference type="RefSeq" id="WP_380856855.1">
    <property type="nucleotide sequence ID" value="NZ_JBHRXV010000003.1"/>
</dbReference>
<keyword evidence="7" id="KW-0626">Porin</keyword>
<dbReference type="InterPro" id="IPR027385">
    <property type="entry name" value="Beta-barrel_OMP"/>
</dbReference>
<dbReference type="EMBL" id="JBHRXV010000003">
    <property type="protein sequence ID" value="MFC3711596.1"/>
    <property type="molecule type" value="Genomic_DNA"/>
</dbReference>
<keyword evidence="5 12" id="KW-0732">Signal</keyword>
<dbReference type="Proteomes" id="UP001595615">
    <property type="component" value="Unassembled WGS sequence"/>
</dbReference>
<evidence type="ECO:0000256" key="8">
    <source>
        <dbReference type="ARBA" id="ARBA00023136"/>
    </source>
</evidence>
<feature type="compositionally biased region" description="Pro residues" evidence="11">
    <location>
        <begin position="239"/>
        <end position="265"/>
    </location>
</feature>
<dbReference type="InterPro" id="IPR011250">
    <property type="entry name" value="OMP/PagP_B-barrel"/>
</dbReference>
<evidence type="ECO:0000256" key="7">
    <source>
        <dbReference type="ARBA" id="ARBA00023114"/>
    </source>
</evidence>
<dbReference type="InterPro" id="IPR050330">
    <property type="entry name" value="Bact_OuterMem_StrucFunc"/>
</dbReference>
<keyword evidence="15" id="KW-1185">Reference proteome</keyword>
<keyword evidence="3" id="KW-1134">Transmembrane beta strand</keyword>
<keyword evidence="4" id="KW-0812">Transmembrane</keyword>
<feature type="signal peptide" evidence="12">
    <location>
        <begin position="1"/>
        <end position="21"/>
    </location>
</feature>
<gene>
    <name evidence="14" type="ORF">ACFOMD_03375</name>
</gene>
<dbReference type="Gene3D" id="3.30.1330.60">
    <property type="entry name" value="OmpA-like domain"/>
    <property type="match status" value="1"/>
</dbReference>
<dbReference type="PANTHER" id="PTHR30329">
    <property type="entry name" value="STATOR ELEMENT OF FLAGELLAR MOTOR COMPLEX"/>
    <property type="match status" value="1"/>
</dbReference>
<proteinExistence type="predicted"/>
<name>A0ABV7X6Y1_9SPHN</name>
<feature type="chain" id="PRO_5045219637" evidence="12">
    <location>
        <begin position="22"/>
        <end position="379"/>
    </location>
</feature>
<evidence type="ECO:0000256" key="9">
    <source>
        <dbReference type="ARBA" id="ARBA00023237"/>
    </source>
</evidence>
<evidence type="ECO:0000256" key="3">
    <source>
        <dbReference type="ARBA" id="ARBA00022452"/>
    </source>
</evidence>
<dbReference type="PROSITE" id="PS51123">
    <property type="entry name" value="OMPA_2"/>
    <property type="match status" value="1"/>
</dbReference>
<protein>
    <submittedName>
        <fullName evidence="14">OmpA family protein</fullName>
    </submittedName>
</protein>
<evidence type="ECO:0000256" key="2">
    <source>
        <dbReference type="ARBA" id="ARBA00022448"/>
    </source>
</evidence>
<evidence type="ECO:0000256" key="12">
    <source>
        <dbReference type="SAM" id="SignalP"/>
    </source>
</evidence>
<dbReference type="Pfam" id="PF13505">
    <property type="entry name" value="OMP_b-brl"/>
    <property type="match status" value="1"/>
</dbReference>
<evidence type="ECO:0000256" key="1">
    <source>
        <dbReference type="ARBA" id="ARBA00004571"/>
    </source>
</evidence>
<accession>A0ABV7X6Y1</accession>